<gene>
    <name evidence="1" type="ORF">CWS72_16155</name>
</gene>
<dbReference type="AlphaFoldDB" id="A0A2N3PT62"/>
<dbReference type="RefSeq" id="WP_101251655.1">
    <property type="nucleotide sequence ID" value="NZ_PIUM01000019.1"/>
</dbReference>
<protein>
    <submittedName>
        <fullName evidence="1">Uncharacterized protein</fullName>
    </submittedName>
</protein>
<dbReference type="Proteomes" id="UP000233293">
    <property type="component" value="Unassembled WGS sequence"/>
</dbReference>
<evidence type="ECO:0000313" key="2">
    <source>
        <dbReference type="Proteomes" id="UP000233293"/>
    </source>
</evidence>
<keyword evidence="2" id="KW-1185">Reference proteome</keyword>
<sequence>MFDILATIVGTFEGEADVLAFAQDIEACVVRARRRGIVVEVRDNRLAEIIRKRTLLPQILDDRE</sequence>
<accession>A0A2N3PT62</accession>
<organism evidence="1 2">
    <name type="scientific">Telmatospirillum siberiense</name>
    <dbReference type="NCBI Taxonomy" id="382514"/>
    <lineage>
        <taxon>Bacteria</taxon>
        <taxon>Pseudomonadati</taxon>
        <taxon>Pseudomonadota</taxon>
        <taxon>Alphaproteobacteria</taxon>
        <taxon>Rhodospirillales</taxon>
        <taxon>Rhodospirillaceae</taxon>
        <taxon>Telmatospirillum</taxon>
    </lineage>
</organism>
<proteinExistence type="predicted"/>
<evidence type="ECO:0000313" key="1">
    <source>
        <dbReference type="EMBL" id="PKU23593.1"/>
    </source>
</evidence>
<dbReference type="EMBL" id="PIUM01000019">
    <property type="protein sequence ID" value="PKU23593.1"/>
    <property type="molecule type" value="Genomic_DNA"/>
</dbReference>
<reference evidence="2" key="1">
    <citation type="submission" date="2017-12" db="EMBL/GenBank/DDBJ databases">
        <title>Draft genome sequence of Telmatospirillum siberiense 26-4b1T, an acidotolerant peatland alphaproteobacterium potentially involved in sulfur cycling.</title>
        <authorList>
            <person name="Hausmann B."/>
            <person name="Pjevac P."/>
            <person name="Schreck K."/>
            <person name="Herbold C.W."/>
            <person name="Daims H."/>
            <person name="Wagner M."/>
            <person name="Pester M."/>
            <person name="Loy A."/>
        </authorList>
    </citation>
    <scope>NUCLEOTIDE SEQUENCE [LARGE SCALE GENOMIC DNA]</scope>
    <source>
        <strain evidence="2">26-4b1</strain>
    </source>
</reference>
<name>A0A2N3PT62_9PROT</name>
<comment type="caution">
    <text evidence="1">The sequence shown here is derived from an EMBL/GenBank/DDBJ whole genome shotgun (WGS) entry which is preliminary data.</text>
</comment>